<comment type="caution">
    <text evidence="1">The sequence shown here is derived from an EMBL/GenBank/DDBJ whole genome shotgun (WGS) entry which is preliminary data.</text>
</comment>
<reference evidence="1" key="1">
    <citation type="submission" date="2021-05" db="EMBL/GenBank/DDBJ databases">
        <authorList>
            <person name="Pietrasiak N."/>
            <person name="Ward R."/>
            <person name="Stajich J.E."/>
            <person name="Kurbessoian T."/>
        </authorList>
    </citation>
    <scope>NUCLEOTIDE SEQUENCE</scope>
    <source>
        <strain evidence="1">GSE-NOS-MK-12-04C</strain>
    </source>
</reference>
<dbReference type="InterPro" id="IPR022573">
    <property type="entry name" value="DUF2887"/>
</dbReference>
<reference evidence="1" key="2">
    <citation type="journal article" date="2022" name="Microbiol. Resour. Announc.">
        <title>Metagenome Sequencing to Explore Phylogenomics of Terrestrial Cyanobacteria.</title>
        <authorList>
            <person name="Ward R.D."/>
            <person name="Stajich J.E."/>
            <person name="Johansen J.R."/>
            <person name="Huntemann M."/>
            <person name="Clum A."/>
            <person name="Foster B."/>
            <person name="Foster B."/>
            <person name="Roux S."/>
            <person name="Palaniappan K."/>
            <person name="Varghese N."/>
            <person name="Mukherjee S."/>
            <person name="Reddy T.B.K."/>
            <person name="Daum C."/>
            <person name="Copeland A."/>
            <person name="Chen I.A."/>
            <person name="Ivanova N.N."/>
            <person name="Kyrpides N.C."/>
            <person name="Shapiro N."/>
            <person name="Eloe-Fadrosh E.A."/>
            <person name="Pietrasiak N."/>
        </authorList>
    </citation>
    <scope>NUCLEOTIDE SEQUENCE</scope>
    <source>
        <strain evidence="1">GSE-NOS-MK-12-04C</strain>
    </source>
</reference>
<name>A0A951QNS0_9CYAN</name>
<dbReference type="AlphaFoldDB" id="A0A951QNS0"/>
<dbReference type="InterPro" id="IPR010106">
    <property type="entry name" value="RpnA"/>
</dbReference>
<dbReference type="NCBIfam" id="TIGR01784">
    <property type="entry name" value="T_den_put_tspse"/>
    <property type="match status" value="1"/>
</dbReference>
<dbReference type="Pfam" id="PF11103">
    <property type="entry name" value="DUF2887"/>
    <property type="match status" value="1"/>
</dbReference>
<accession>A0A951QNS0</accession>
<proteinExistence type="predicted"/>
<gene>
    <name evidence="1" type="ORF">KME60_13200</name>
</gene>
<dbReference type="PANTHER" id="PTHR35586:SF2">
    <property type="entry name" value="SLL1542 PROTEIN"/>
    <property type="match status" value="1"/>
</dbReference>
<evidence type="ECO:0000313" key="2">
    <source>
        <dbReference type="Proteomes" id="UP000729701"/>
    </source>
</evidence>
<evidence type="ECO:0000313" key="1">
    <source>
        <dbReference type="EMBL" id="MBW4668347.1"/>
    </source>
</evidence>
<organism evidence="1 2">
    <name type="scientific">Cyanomargarita calcarea GSE-NOS-MK-12-04C</name>
    <dbReference type="NCBI Taxonomy" id="2839659"/>
    <lineage>
        <taxon>Bacteria</taxon>
        <taxon>Bacillati</taxon>
        <taxon>Cyanobacteriota</taxon>
        <taxon>Cyanophyceae</taxon>
        <taxon>Nostocales</taxon>
        <taxon>Cyanomargaritaceae</taxon>
        <taxon>Cyanomargarita</taxon>
    </lineage>
</organism>
<dbReference type="Proteomes" id="UP000729701">
    <property type="component" value="Unassembled WGS sequence"/>
</dbReference>
<sequence>MKRDSIYYQIFKRFPGLIFELVDYRTEQAQNYRFESVEVKETAFRIDGVFLPPEGATPRIIFFAEVQFQKDEALYHRFFTESMMYLNRNQSQYDDWYCVVIFSSRSLEPKDTRTHRMFLNSDQVQRIYLDELGTPNTLPIGVNLMQLTIASEKAMAEQAKQLLERVQLEETDTLAKNEIIDIITTIAVYKFSQLSREEVEAMLGLNIEETRIYQDLERQTKLKAAGRLLSMGYSIFEVAKAVDLSVEEVTKEVVNYQTDTGQDVSR</sequence>
<protein>
    <submittedName>
        <fullName evidence="1">Rpn family recombination-promoting nuclease/putative transposase</fullName>
    </submittedName>
</protein>
<dbReference type="EMBL" id="JAHHGZ010000012">
    <property type="protein sequence ID" value="MBW4668347.1"/>
    <property type="molecule type" value="Genomic_DNA"/>
</dbReference>
<dbReference type="PANTHER" id="PTHR35586">
    <property type="entry name" value="SLL1691 PROTEIN"/>
    <property type="match status" value="1"/>
</dbReference>